<accession>A0AAD1YVN2</accession>
<dbReference type="Proteomes" id="UP000834106">
    <property type="component" value="Chromosome 3"/>
</dbReference>
<feature type="region of interest" description="Disordered" evidence="1">
    <location>
        <begin position="1"/>
        <end position="45"/>
    </location>
</feature>
<dbReference type="AlphaFoldDB" id="A0AAD1YVN2"/>
<evidence type="ECO:0000256" key="1">
    <source>
        <dbReference type="SAM" id="MobiDB-lite"/>
    </source>
</evidence>
<name>A0AAD1YVN2_9LAMI</name>
<feature type="compositionally biased region" description="Pro residues" evidence="1">
    <location>
        <begin position="1"/>
        <end position="26"/>
    </location>
</feature>
<feature type="compositionally biased region" description="Polar residues" evidence="1">
    <location>
        <begin position="34"/>
        <end position="43"/>
    </location>
</feature>
<organism evidence="2 3">
    <name type="scientific">Fraxinus pennsylvanica</name>
    <dbReference type="NCBI Taxonomy" id="56036"/>
    <lineage>
        <taxon>Eukaryota</taxon>
        <taxon>Viridiplantae</taxon>
        <taxon>Streptophyta</taxon>
        <taxon>Embryophyta</taxon>
        <taxon>Tracheophyta</taxon>
        <taxon>Spermatophyta</taxon>
        <taxon>Magnoliopsida</taxon>
        <taxon>eudicotyledons</taxon>
        <taxon>Gunneridae</taxon>
        <taxon>Pentapetalae</taxon>
        <taxon>asterids</taxon>
        <taxon>lamiids</taxon>
        <taxon>Lamiales</taxon>
        <taxon>Oleaceae</taxon>
        <taxon>Oleeae</taxon>
        <taxon>Fraxinus</taxon>
    </lineage>
</organism>
<keyword evidence="3" id="KW-1185">Reference proteome</keyword>
<dbReference type="EMBL" id="OU503038">
    <property type="protein sequence ID" value="CAI9757639.1"/>
    <property type="molecule type" value="Genomic_DNA"/>
</dbReference>
<reference evidence="2" key="1">
    <citation type="submission" date="2023-05" db="EMBL/GenBank/DDBJ databases">
        <authorList>
            <person name="Huff M."/>
        </authorList>
    </citation>
    <scope>NUCLEOTIDE SEQUENCE</scope>
</reference>
<sequence length="166" mass="18112">MPPPPPPIASPAPAPAPTDLTPPAPPTVQDTEETTPAPSQQSPALHPTYQERQIRGFGTIWGFLFDANMESVNSLFGTGIFVLKNKYAIFSTIVALPKMKMLLNLIGTDIMLCYLMLPKLWLSTRLVSEFDGHIESAKSLYLMGADDLNLEKVPNEAFVGVCIVPM</sequence>
<protein>
    <submittedName>
        <fullName evidence="2">Uncharacterized protein</fullName>
    </submittedName>
</protein>
<evidence type="ECO:0000313" key="3">
    <source>
        <dbReference type="Proteomes" id="UP000834106"/>
    </source>
</evidence>
<gene>
    <name evidence="2" type="ORF">FPE_LOCUS5069</name>
</gene>
<evidence type="ECO:0000313" key="2">
    <source>
        <dbReference type="EMBL" id="CAI9757639.1"/>
    </source>
</evidence>
<proteinExistence type="predicted"/>